<reference evidence="1" key="1">
    <citation type="submission" date="2019-11" db="EMBL/GenBank/DDBJ databases">
        <title>Nori genome reveals adaptations in red seaweeds to the harsh intertidal environment.</title>
        <authorList>
            <person name="Wang D."/>
            <person name="Mao Y."/>
        </authorList>
    </citation>
    <scope>NUCLEOTIDE SEQUENCE</scope>
    <source>
        <tissue evidence="1">Gametophyte</tissue>
    </source>
</reference>
<sequence length="221" mass="24299">MCSRETLNAWAKVANQYNSFWHSAACLCCAAWRADEFLSAGSSHAAISFVGRRKRMRMLQETAAGTARALGKRNPSLSDVQRRAVSQALLLQSTTAMTLHKHSFLNALWLMQFSLAARGATVRDLAWSNMAAHTFQGMFGGDEGAELANPDTLCAYSSATKTSEGIKLMGYRYHNDNPKKVMMAAGVPEWAAKTHLWRRAAAEAGKKRGVAESELLDRGIW</sequence>
<gene>
    <name evidence="1" type="ORF">I4F81_012226</name>
</gene>
<keyword evidence="2" id="KW-1185">Reference proteome</keyword>
<comment type="caution">
    <text evidence="1">The sequence shown here is derived from an EMBL/GenBank/DDBJ whole genome shotgun (WGS) entry which is preliminary data.</text>
</comment>
<dbReference type="EMBL" id="CM020620">
    <property type="protein sequence ID" value="KAK1869760.1"/>
    <property type="molecule type" value="Genomic_DNA"/>
</dbReference>
<name>A0ACC3CHS5_PYRYE</name>
<proteinExistence type="predicted"/>
<dbReference type="Proteomes" id="UP000798662">
    <property type="component" value="Chromosome 3"/>
</dbReference>
<protein>
    <submittedName>
        <fullName evidence="1">Uncharacterized protein</fullName>
    </submittedName>
</protein>
<evidence type="ECO:0000313" key="2">
    <source>
        <dbReference type="Proteomes" id="UP000798662"/>
    </source>
</evidence>
<accession>A0ACC3CHS5</accession>
<evidence type="ECO:0000313" key="1">
    <source>
        <dbReference type="EMBL" id="KAK1869760.1"/>
    </source>
</evidence>
<organism evidence="1 2">
    <name type="scientific">Pyropia yezoensis</name>
    <name type="common">Susabi-nori</name>
    <name type="synonym">Porphyra yezoensis</name>
    <dbReference type="NCBI Taxonomy" id="2788"/>
    <lineage>
        <taxon>Eukaryota</taxon>
        <taxon>Rhodophyta</taxon>
        <taxon>Bangiophyceae</taxon>
        <taxon>Bangiales</taxon>
        <taxon>Bangiaceae</taxon>
        <taxon>Pyropia</taxon>
    </lineage>
</organism>